<keyword evidence="1" id="KW-0472">Membrane</keyword>
<dbReference type="Pfam" id="PF16344">
    <property type="entry name" value="FecR_C"/>
    <property type="match status" value="1"/>
</dbReference>
<evidence type="ECO:0008006" key="6">
    <source>
        <dbReference type="Google" id="ProtNLM"/>
    </source>
</evidence>
<evidence type="ECO:0000259" key="3">
    <source>
        <dbReference type="Pfam" id="PF16344"/>
    </source>
</evidence>
<dbReference type="AlphaFoldDB" id="A0A917MSN5"/>
<reference evidence="4" key="2">
    <citation type="submission" date="2020-09" db="EMBL/GenBank/DDBJ databases">
        <authorList>
            <person name="Sun Q."/>
            <person name="Zhou Y."/>
        </authorList>
    </citation>
    <scope>NUCLEOTIDE SEQUENCE</scope>
    <source>
        <strain evidence="4">CGMCC 1.15290</strain>
    </source>
</reference>
<dbReference type="Pfam" id="PF04773">
    <property type="entry name" value="FecR"/>
    <property type="match status" value="1"/>
</dbReference>
<evidence type="ECO:0000256" key="1">
    <source>
        <dbReference type="SAM" id="Phobius"/>
    </source>
</evidence>
<evidence type="ECO:0000313" key="4">
    <source>
        <dbReference type="EMBL" id="GGH61768.1"/>
    </source>
</evidence>
<keyword evidence="1" id="KW-1133">Transmembrane helix</keyword>
<dbReference type="Gene3D" id="3.55.50.30">
    <property type="match status" value="1"/>
</dbReference>
<sequence length="406" mass="44706">MAQARITYLFLRHFHRDITPAEKDELQQLIATQCSDEELGALMEQAYHEFEPAQAVFSPEAGTALWQGIRQQMAAEAAVVPLTRGRRATTWVWAAAVLLLCLGGVWLWLAGDEKQPVPLAVQQTIVPGYSRATLTLADGQVVVLDSTQTADTLAQQQGVTVINLNSDKIAYNDNGAATPVNAYNILTTPRGGQYQVILPDGSEVYLNAASSIRFPVRFSGNERKVELKGEAWFQVAPNAAMPFKVQVAANGGTMSVEVLGTAFNIMAYDEEQQVQATLLEGSVRVSAATTAGRLQAVMPQVGYQAQWGREAQALKVVKADVQQVMAWKNGMFFFNRMDIRTVMRQLARWYDIKVEYASELKGQDFEGQLPRSAPVARVLKMLEGTGAVRFKTNNKTIIVIPQKQTP</sequence>
<feature type="transmembrane region" description="Helical" evidence="1">
    <location>
        <begin position="91"/>
        <end position="109"/>
    </location>
</feature>
<dbReference type="Gene3D" id="2.60.120.1440">
    <property type="match status" value="1"/>
</dbReference>
<dbReference type="GO" id="GO:0016989">
    <property type="term" value="F:sigma factor antagonist activity"/>
    <property type="evidence" value="ECO:0007669"/>
    <property type="project" value="TreeGrafter"/>
</dbReference>
<dbReference type="InterPro" id="IPR006860">
    <property type="entry name" value="FecR"/>
</dbReference>
<accession>A0A917MSN5</accession>
<keyword evidence="1" id="KW-0812">Transmembrane</keyword>
<organism evidence="4 5">
    <name type="scientific">Filimonas zeae</name>
    <dbReference type="NCBI Taxonomy" id="1737353"/>
    <lineage>
        <taxon>Bacteria</taxon>
        <taxon>Pseudomonadati</taxon>
        <taxon>Bacteroidota</taxon>
        <taxon>Chitinophagia</taxon>
        <taxon>Chitinophagales</taxon>
        <taxon>Chitinophagaceae</taxon>
        <taxon>Filimonas</taxon>
    </lineage>
</organism>
<gene>
    <name evidence="4" type="ORF">GCM10011379_11080</name>
</gene>
<dbReference type="InterPro" id="IPR012373">
    <property type="entry name" value="Ferrdict_sens_TM"/>
</dbReference>
<proteinExistence type="predicted"/>
<evidence type="ECO:0000259" key="2">
    <source>
        <dbReference type="Pfam" id="PF04773"/>
    </source>
</evidence>
<dbReference type="PANTHER" id="PTHR30273">
    <property type="entry name" value="PERIPLASMIC SIGNAL SENSOR AND SIGMA FACTOR ACTIVATOR FECR-RELATED"/>
    <property type="match status" value="1"/>
</dbReference>
<feature type="domain" description="Protein FecR C-terminal" evidence="3">
    <location>
        <begin position="332"/>
        <end position="399"/>
    </location>
</feature>
<dbReference type="PANTHER" id="PTHR30273:SF2">
    <property type="entry name" value="PROTEIN FECR"/>
    <property type="match status" value="1"/>
</dbReference>
<feature type="domain" description="FecR protein" evidence="2">
    <location>
        <begin position="186"/>
        <end position="284"/>
    </location>
</feature>
<keyword evidence="5" id="KW-1185">Reference proteome</keyword>
<protein>
    <recommendedName>
        <fullName evidence="6">FecR family protein</fullName>
    </recommendedName>
</protein>
<dbReference type="Proteomes" id="UP000627292">
    <property type="component" value="Unassembled WGS sequence"/>
</dbReference>
<dbReference type="RefSeq" id="WP_188950971.1">
    <property type="nucleotide sequence ID" value="NZ_BMIB01000001.1"/>
</dbReference>
<dbReference type="EMBL" id="BMIB01000001">
    <property type="protein sequence ID" value="GGH61768.1"/>
    <property type="molecule type" value="Genomic_DNA"/>
</dbReference>
<comment type="caution">
    <text evidence="4">The sequence shown here is derived from an EMBL/GenBank/DDBJ whole genome shotgun (WGS) entry which is preliminary data.</text>
</comment>
<reference evidence="4" key="1">
    <citation type="journal article" date="2014" name="Int. J. Syst. Evol. Microbiol.">
        <title>Complete genome sequence of Corynebacterium casei LMG S-19264T (=DSM 44701T), isolated from a smear-ripened cheese.</title>
        <authorList>
            <consortium name="US DOE Joint Genome Institute (JGI-PGF)"/>
            <person name="Walter F."/>
            <person name="Albersmeier A."/>
            <person name="Kalinowski J."/>
            <person name="Ruckert C."/>
        </authorList>
    </citation>
    <scope>NUCLEOTIDE SEQUENCE</scope>
    <source>
        <strain evidence="4">CGMCC 1.15290</strain>
    </source>
</reference>
<name>A0A917MSN5_9BACT</name>
<dbReference type="InterPro" id="IPR032508">
    <property type="entry name" value="FecR_C"/>
</dbReference>
<evidence type="ECO:0000313" key="5">
    <source>
        <dbReference type="Proteomes" id="UP000627292"/>
    </source>
</evidence>